<organism evidence="1 2">
    <name type="scientific">Candidatus Wallbacteria bacterium HGW-Wallbacteria-1</name>
    <dbReference type="NCBI Taxonomy" id="2013854"/>
    <lineage>
        <taxon>Bacteria</taxon>
        <taxon>Candidatus Walliibacteriota</taxon>
    </lineage>
</organism>
<dbReference type="EMBL" id="PGXC01000043">
    <property type="protein sequence ID" value="PKK88530.1"/>
    <property type="molecule type" value="Genomic_DNA"/>
</dbReference>
<comment type="caution">
    <text evidence="1">The sequence shown here is derived from an EMBL/GenBank/DDBJ whole genome shotgun (WGS) entry which is preliminary data.</text>
</comment>
<evidence type="ECO:0000313" key="2">
    <source>
        <dbReference type="Proteomes" id="UP000233256"/>
    </source>
</evidence>
<dbReference type="AlphaFoldDB" id="A0A2N1PJL8"/>
<proteinExistence type="predicted"/>
<gene>
    <name evidence="1" type="ORF">CVV64_18425</name>
</gene>
<name>A0A2N1PJL8_9BACT</name>
<accession>A0A2N1PJL8</accession>
<reference evidence="1 2" key="1">
    <citation type="journal article" date="2017" name="ISME J.">
        <title>Potential for microbial H2 and metal transformations associated with novel bacteria and archaea in deep terrestrial subsurface sediments.</title>
        <authorList>
            <person name="Hernsdorf A.W."/>
            <person name="Amano Y."/>
            <person name="Miyakawa K."/>
            <person name="Ise K."/>
            <person name="Suzuki Y."/>
            <person name="Anantharaman K."/>
            <person name="Probst A."/>
            <person name="Burstein D."/>
            <person name="Thomas B.C."/>
            <person name="Banfield J.F."/>
        </authorList>
    </citation>
    <scope>NUCLEOTIDE SEQUENCE [LARGE SCALE GENOMIC DNA]</scope>
    <source>
        <strain evidence="1">HGW-Wallbacteria-1</strain>
    </source>
</reference>
<protein>
    <submittedName>
        <fullName evidence="1">Uncharacterized protein</fullName>
    </submittedName>
</protein>
<evidence type="ECO:0000313" key="1">
    <source>
        <dbReference type="EMBL" id="PKK88530.1"/>
    </source>
</evidence>
<sequence length="203" mass="22907">MTGLEIWKLLAFLGLLNFSVTMLFNQAYDELYKNDGKAKKDRVVAYLQMAKTAGSLAVPFILDFMASKRESLFLFDSGDNLECVGLEIETITAIGSDSTHFIVRRLANESGRRNCDVAFRAGLVQILGRILPPAQAFNLPFNPYEAVKLRLEQDCRDMLVSLPSWQPKKESIFFIEKTLNLPRDSLQILHSIILSAQESRSTK</sequence>
<dbReference type="Proteomes" id="UP000233256">
    <property type="component" value="Unassembled WGS sequence"/>
</dbReference>